<evidence type="ECO:0000313" key="8">
    <source>
        <dbReference type="Proteomes" id="UP000265120"/>
    </source>
</evidence>
<evidence type="ECO:0000256" key="3">
    <source>
        <dbReference type="ARBA" id="ARBA00022786"/>
    </source>
</evidence>
<dbReference type="GO" id="GO:0005737">
    <property type="term" value="C:cytoplasm"/>
    <property type="evidence" value="ECO:0007669"/>
    <property type="project" value="TreeGrafter"/>
</dbReference>
<evidence type="ECO:0000313" key="7">
    <source>
        <dbReference type="Ensembl" id="ENSCSEP00000032255.1"/>
    </source>
</evidence>
<comment type="function">
    <text evidence="5">Substrate-recognition component of the SCF (SKP1-CUL1-F-box protein)-type E3 ubiquitin ligase complex. May play a role in accumulation of expanded polyglutamine (polyQ) protein huntingtin (HTT).</text>
</comment>
<reference evidence="7 8" key="1">
    <citation type="journal article" date="2014" name="Nat. Genet.">
        <title>Whole-genome sequence of a flatfish provides insights into ZW sex chromosome evolution and adaptation to a benthic lifestyle.</title>
        <authorList>
            <person name="Chen S."/>
            <person name="Zhang G."/>
            <person name="Shao C."/>
            <person name="Huang Q."/>
            <person name="Liu G."/>
            <person name="Zhang P."/>
            <person name="Song W."/>
            <person name="An N."/>
            <person name="Chalopin D."/>
            <person name="Volff J.N."/>
            <person name="Hong Y."/>
            <person name="Li Q."/>
            <person name="Sha Z."/>
            <person name="Zhou H."/>
            <person name="Xie M."/>
            <person name="Yu Q."/>
            <person name="Liu Y."/>
            <person name="Xiang H."/>
            <person name="Wang N."/>
            <person name="Wu K."/>
            <person name="Yang C."/>
            <person name="Zhou Q."/>
            <person name="Liao X."/>
            <person name="Yang L."/>
            <person name="Hu Q."/>
            <person name="Zhang J."/>
            <person name="Meng L."/>
            <person name="Jin L."/>
            <person name="Tian Y."/>
            <person name="Lian J."/>
            <person name="Yang J."/>
            <person name="Miao G."/>
            <person name="Liu S."/>
            <person name="Liang Z."/>
            <person name="Yan F."/>
            <person name="Li Y."/>
            <person name="Sun B."/>
            <person name="Zhang H."/>
            <person name="Zhang J."/>
            <person name="Zhu Y."/>
            <person name="Du M."/>
            <person name="Zhao Y."/>
            <person name="Schartl M."/>
            <person name="Tang Q."/>
            <person name="Wang J."/>
        </authorList>
    </citation>
    <scope>NUCLEOTIDE SEQUENCE</scope>
</reference>
<dbReference type="Proteomes" id="UP000265120">
    <property type="component" value="Chromosome 7"/>
</dbReference>
<dbReference type="PANTHER" id="PTHR13123:SF8">
    <property type="entry name" value="F-BOX ONLY PROTEIN 25"/>
    <property type="match status" value="1"/>
</dbReference>
<comment type="pathway">
    <text evidence="2">Protein modification; protein ubiquitination.</text>
</comment>
<dbReference type="UniPathway" id="UPA00143"/>
<evidence type="ECO:0000256" key="5">
    <source>
        <dbReference type="ARBA" id="ARBA00037710"/>
    </source>
</evidence>
<dbReference type="SUPFAM" id="SSF81383">
    <property type="entry name" value="F-box domain"/>
    <property type="match status" value="1"/>
</dbReference>
<evidence type="ECO:0000256" key="6">
    <source>
        <dbReference type="ARBA" id="ARBA00040054"/>
    </source>
</evidence>
<keyword evidence="8" id="KW-1185">Reference proteome</keyword>
<dbReference type="AlphaFoldDB" id="A0A3P8X4Y1"/>
<protein>
    <recommendedName>
        <fullName evidence="6">F-box only protein 25</fullName>
    </recommendedName>
</protein>
<accession>A0A3P8X4Y1</accession>
<dbReference type="InterPro" id="IPR040394">
    <property type="entry name" value="FBX25/32"/>
</dbReference>
<keyword evidence="4" id="KW-0539">Nucleus</keyword>
<name>A0A3P8X4Y1_CYNSE</name>
<dbReference type="GeneTree" id="ENSGT00390000004915"/>
<evidence type="ECO:0000256" key="4">
    <source>
        <dbReference type="ARBA" id="ARBA00023242"/>
    </source>
</evidence>
<comment type="subcellular location">
    <subcellularLocation>
        <location evidence="1">Nucleus</location>
    </subcellularLocation>
</comment>
<dbReference type="OMA" id="RSSHIGC"/>
<reference evidence="7" key="2">
    <citation type="submission" date="2025-08" db="UniProtKB">
        <authorList>
            <consortium name="Ensembl"/>
        </authorList>
    </citation>
    <scope>IDENTIFICATION</scope>
</reference>
<dbReference type="GO" id="GO:0019005">
    <property type="term" value="C:SCF ubiquitin ligase complex"/>
    <property type="evidence" value="ECO:0007669"/>
    <property type="project" value="TreeGrafter"/>
</dbReference>
<dbReference type="GO" id="GO:0016567">
    <property type="term" value="P:protein ubiquitination"/>
    <property type="evidence" value="ECO:0007669"/>
    <property type="project" value="UniProtKB-UniPathway"/>
</dbReference>
<proteinExistence type="predicted"/>
<evidence type="ECO:0000256" key="1">
    <source>
        <dbReference type="ARBA" id="ARBA00004123"/>
    </source>
</evidence>
<evidence type="ECO:0000256" key="2">
    <source>
        <dbReference type="ARBA" id="ARBA00004906"/>
    </source>
</evidence>
<reference evidence="7" key="3">
    <citation type="submission" date="2025-09" db="UniProtKB">
        <authorList>
            <consortium name="Ensembl"/>
        </authorList>
    </citation>
    <scope>IDENTIFICATION</scope>
</reference>
<dbReference type="PANTHER" id="PTHR13123">
    <property type="entry name" value="LD30288P"/>
    <property type="match status" value="1"/>
</dbReference>
<dbReference type="Ensembl" id="ENSCSET00000032675.1">
    <property type="protein sequence ID" value="ENSCSEP00000032255.1"/>
    <property type="gene ID" value="ENSCSEG00000020700.1"/>
</dbReference>
<organism evidence="7 8">
    <name type="scientific">Cynoglossus semilaevis</name>
    <name type="common">Tongue sole</name>
    <dbReference type="NCBI Taxonomy" id="244447"/>
    <lineage>
        <taxon>Eukaryota</taxon>
        <taxon>Metazoa</taxon>
        <taxon>Chordata</taxon>
        <taxon>Craniata</taxon>
        <taxon>Vertebrata</taxon>
        <taxon>Euteleostomi</taxon>
        <taxon>Actinopterygii</taxon>
        <taxon>Neopterygii</taxon>
        <taxon>Teleostei</taxon>
        <taxon>Neoteleostei</taxon>
        <taxon>Acanthomorphata</taxon>
        <taxon>Carangaria</taxon>
        <taxon>Pleuronectiformes</taxon>
        <taxon>Pleuronectoidei</taxon>
        <taxon>Cynoglossidae</taxon>
        <taxon>Cynoglossinae</taxon>
        <taxon>Cynoglossus</taxon>
    </lineage>
</organism>
<keyword evidence="3" id="KW-0833">Ubl conjugation pathway</keyword>
<sequence length="337" mass="39317">MPFIGKDWRSPGLNWTKTQHGWKKTVCCAQELQDNNRETEQCTDRENVVVKDVCEIATTKWKKEFNNNNTRSHSESQQRCTLGEVLNRLDFSSAIQDLRRFNYVAKLFQLIARSQLCSLSGGAQKNYFNILEKIVKKVLEDHYNPRLVKDLLQDLSQTLHELTIHLGRSILVGNVHIWLGRLVTIKEWQQQLNNLEIPKNASTSLTFDDLPVPMQDKIICHLSDARDIINLGQTTPTLLRLSENKMLWKKLCYFHFSNKKYCGDLVLTKSDNVDWKLMYFTLRQHYPVKEHFGDTLHFCTHCCILFWKDSGHPCSAKDPESCFMPISPQHFINLFRS</sequence>
<dbReference type="GO" id="GO:0005634">
    <property type="term" value="C:nucleus"/>
    <property type="evidence" value="ECO:0007669"/>
    <property type="project" value="UniProtKB-SubCell"/>
</dbReference>
<dbReference type="InterPro" id="IPR036047">
    <property type="entry name" value="F-box-like_dom_sf"/>
</dbReference>